<dbReference type="NCBIfam" id="TIGR00820">
    <property type="entry name" value="zip"/>
    <property type="match status" value="1"/>
</dbReference>
<feature type="transmembrane region" description="Helical" evidence="8">
    <location>
        <begin position="320"/>
        <end position="339"/>
    </location>
</feature>
<keyword evidence="4 8" id="KW-0812">Transmembrane</keyword>
<dbReference type="PANTHER" id="PTHR11040:SF35">
    <property type="entry name" value="ZINC TRANSPORTER 5"/>
    <property type="match status" value="1"/>
</dbReference>
<evidence type="ECO:0000313" key="9">
    <source>
        <dbReference type="EMBL" id="BBG99086.1"/>
    </source>
</evidence>
<evidence type="ECO:0000256" key="6">
    <source>
        <dbReference type="ARBA" id="ARBA00023065"/>
    </source>
</evidence>
<dbReference type="PANTHER" id="PTHR11040">
    <property type="entry name" value="ZINC/IRON TRANSPORTER"/>
    <property type="match status" value="1"/>
</dbReference>
<keyword evidence="5 8" id="KW-1133">Transmembrane helix</keyword>
<gene>
    <name evidence="9" type="ORF">Prudu_008668</name>
</gene>
<evidence type="ECO:0000256" key="5">
    <source>
        <dbReference type="ARBA" id="ARBA00022989"/>
    </source>
</evidence>
<feature type="transmembrane region" description="Helical" evidence="8">
    <location>
        <begin position="82"/>
        <end position="106"/>
    </location>
</feature>
<keyword evidence="7 8" id="KW-0472">Membrane</keyword>
<evidence type="ECO:0000256" key="8">
    <source>
        <dbReference type="RuleBase" id="RU362088"/>
    </source>
</evidence>
<dbReference type="GO" id="GO:0005385">
    <property type="term" value="F:zinc ion transmembrane transporter activity"/>
    <property type="evidence" value="ECO:0007669"/>
    <property type="project" value="InterPro"/>
</dbReference>
<dbReference type="InterPro" id="IPR003689">
    <property type="entry name" value="ZIP"/>
</dbReference>
<evidence type="ECO:0000256" key="1">
    <source>
        <dbReference type="ARBA" id="ARBA00004141"/>
    </source>
</evidence>
<dbReference type="EMBL" id="AP019299">
    <property type="protein sequence ID" value="BBG99086.1"/>
    <property type="molecule type" value="Genomic_DNA"/>
</dbReference>
<dbReference type="AlphaFoldDB" id="A0A4Y1R510"/>
<name>A0A4Y1R510_PRUDU</name>
<evidence type="ECO:0000256" key="4">
    <source>
        <dbReference type="ARBA" id="ARBA00022692"/>
    </source>
</evidence>
<feature type="transmembrane region" description="Helical" evidence="8">
    <location>
        <begin position="291"/>
        <end position="314"/>
    </location>
</feature>
<keyword evidence="3 8" id="KW-0813">Transport</keyword>
<evidence type="ECO:0000256" key="7">
    <source>
        <dbReference type="ARBA" id="ARBA00023136"/>
    </source>
</evidence>
<keyword evidence="6 8" id="KW-0406">Ion transport</keyword>
<feature type="transmembrane region" description="Helical" evidence="8">
    <location>
        <begin position="118"/>
        <end position="139"/>
    </location>
</feature>
<sequence>MQLGQGEALGCLLCLQQDLVEHQDLSHPCTTETIIFTNFLRMNNPIIFASFCLLVIPMLVFADCSGEAEATEAGQGHKPQALKLKVAAIASVLFAGAMGVGIPILGKDIPCLNPGRSLFSIIKAFAAGVILATGFIHVLPDAFDNLTSPCLTEHPWGKFPFTGFVAMVAVIGTLMVDAFATSYYSRSHQPAESGSDVEQHQLQVLVHGHSHVHGSAVDTSTAGAAELLRNRVISQVLELGILVHSVMIGLSLGVSASPDTIRPLVAALAFHQLFEGMGLGGCIAQSRATAVMALFFSLTTPIGIAIGIGISNIYTENSPIALAVEGILNAASAGILIYTSLGDMLVADFMSSKLQSNLRLLAGASLSVLLGRGACHSWLYGHRDSLHIAEKGVFSF</sequence>
<accession>A0A4Y1R510</accession>
<feature type="transmembrane region" description="Helical" evidence="8">
    <location>
        <begin position="159"/>
        <end position="180"/>
    </location>
</feature>
<evidence type="ECO:0000256" key="2">
    <source>
        <dbReference type="ARBA" id="ARBA00006939"/>
    </source>
</evidence>
<reference evidence="9" key="1">
    <citation type="journal article" date="2019" name="Science">
        <title>Mutation of a bHLH transcription factor allowed almond domestication.</title>
        <authorList>
            <person name="Sanchez-Perez R."/>
            <person name="Pavan S."/>
            <person name="Mazzeo R."/>
            <person name="Moldovan C."/>
            <person name="Aiese Cigliano R."/>
            <person name="Del Cueto J."/>
            <person name="Ricciardi F."/>
            <person name="Lotti C."/>
            <person name="Ricciardi L."/>
            <person name="Dicenta F."/>
            <person name="Lopez-Marques R.L."/>
            <person name="Lindberg Moller B."/>
        </authorList>
    </citation>
    <scope>NUCLEOTIDE SEQUENCE</scope>
</reference>
<comment type="similarity">
    <text evidence="2 8">Belongs to the ZIP transporter (TC 2.A.5) family.</text>
</comment>
<evidence type="ECO:0000256" key="3">
    <source>
        <dbReference type="ARBA" id="ARBA00022448"/>
    </source>
</evidence>
<comment type="caution">
    <text evidence="8">Lacks conserved residue(s) required for the propagation of feature annotation.</text>
</comment>
<dbReference type="GO" id="GO:0005886">
    <property type="term" value="C:plasma membrane"/>
    <property type="evidence" value="ECO:0007669"/>
    <property type="project" value="TreeGrafter"/>
</dbReference>
<dbReference type="Pfam" id="PF02535">
    <property type="entry name" value="Zip"/>
    <property type="match status" value="1"/>
</dbReference>
<protein>
    <submittedName>
        <fullName evidence="9">Iron-regulated transporter 1</fullName>
    </submittedName>
</protein>
<proteinExistence type="inferred from homology"/>
<organism evidence="9">
    <name type="scientific">Prunus dulcis</name>
    <name type="common">Almond</name>
    <name type="synonym">Amygdalus dulcis</name>
    <dbReference type="NCBI Taxonomy" id="3755"/>
    <lineage>
        <taxon>Eukaryota</taxon>
        <taxon>Viridiplantae</taxon>
        <taxon>Streptophyta</taxon>
        <taxon>Embryophyta</taxon>
        <taxon>Tracheophyta</taxon>
        <taxon>Spermatophyta</taxon>
        <taxon>Magnoliopsida</taxon>
        <taxon>eudicotyledons</taxon>
        <taxon>Gunneridae</taxon>
        <taxon>Pentapetalae</taxon>
        <taxon>rosids</taxon>
        <taxon>fabids</taxon>
        <taxon>Rosales</taxon>
        <taxon>Rosaceae</taxon>
        <taxon>Amygdaloideae</taxon>
        <taxon>Amygdaleae</taxon>
        <taxon>Prunus</taxon>
    </lineage>
</organism>
<dbReference type="InterPro" id="IPR004698">
    <property type="entry name" value="Zn/Fe_permease_fun/pln"/>
</dbReference>
<comment type="subcellular location">
    <subcellularLocation>
        <location evidence="1 8">Membrane</location>
        <topology evidence="1 8">Multi-pass membrane protein</topology>
    </subcellularLocation>
</comment>
<feature type="transmembrane region" description="Helical" evidence="8">
    <location>
        <begin position="45"/>
        <end position="62"/>
    </location>
</feature>